<feature type="transmembrane region" description="Helical" evidence="6">
    <location>
        <begin position="146"/>
        <end position="165"/>
    </location>
</feature>
<dbReference type="AlphaFoldDB" id="A0AA40CR25"/>
<dbReference type="PANTHER" id="PTHR31885:SF6">
    <property type="entry name" value="GH04784P"/>
    <property type="match status" value="1"/>
</dbReference>
<comment type="subcellular location">
    <subcellularLocation>
        <location evidence="1">Membrane</location>
        <topology evidence="1">Multi-pass membrane protein</topology>
    </subcellularLocation>
</comment>
<evidence type="ECO:0000256" key="6">
    <source>
        <dbReference type="SAM" id="Phobius"/>
    </source>
</evidence>
<feature type="transmembrane region" description="Helical" evidence="6">
    <location>
        <begin position="77"/>
        <end position="95"/>
    </location>
</feature>
<dbReference type="Proteomes" id="UP001174936">
    <property type="component" value="Unassembled WGS sequence"/>
</dbReference>
<dbReference type="PANTHER" id="PTHR31885">
    <property type="entry name" value="GH04784P"/>
    <property type="match status" value="1"/>
</dbReference>
<feature type="transmembrane region" description="Helical" evidence="6">
    <location>
        <begin position="115"/>
        <end position="134"/>
    </location>
</feature>
<comment type="similarity">
    <text evidence="2">Belongs to the TMEM86 family.</text>
</comment>
<feature type="transmembrane region" description="Helical" evidence="6">
    <location>
        <begin position="203"/>
        <end position="219"/>
    </location>
</feature>
<reference evidence="7" key="1">
    <citation type="submission" date="2023-06" db="EMBL/GenBank/DDBJ databases">
        <title>Genome-scale phylogeny and comparative genomics of the fungal order Sordariales.</title>
        <authorList>
            <consortium name="Lawrence Berkeley National Laboratory"/>
            <person name="Hensen N."/>
            <person name="Bonometti L."/>
            <person name="Westerberg I."/>
            <person name="Brannstrom I.O."/>
            <person name="Guillou S."/>
            <person name="Cros-Aarteil S."/>
            <person name="Calhoun S."/>
            <person name="Haridas S."/>
            <person name="Kuo A."/>
            <person name="Mondo S."/>
            <person name="Pangilinan J."/>
            <person name="Riley R."/>
            <person name="Labutti K."/>
            <person name="Andreopoulos B."/>
            <person name="Lipzen A."/>
            <person name="Chen C."/>
            <person name="Yanf M."/>
            <person name="Daum C."/>
            <person name="Ng V."/>
            <person name="Clum A."/>
            <person name="Steindorff A."/>
            <person name="Ohm R."/>
            <person name="Martin F."/>
            <person name="Silar P."/>
            <person name="Natvig D."/>
            <person name="Lalanne C."/>
            <person name="Gautier V."/>
            <person name="Ament-Velasquez S.L."/>
            <person name="Kruys A."/>
            <person name="Hutchinson M.I."/>
            <person name="Powell A.J."/>
            <person name="Barry K."/>
            <person name="Miller A.N."/>
            <person name="Grigoriev I.V."/>
            <person name="Debuchy R."/>
            <person name="Gladieux P."/>
            <person name="Thoren M.H."/>
            <person name="Johannesson H."/>
        </authorList>
    </citation>
    <scope>NUCLEOTIDE SEQUENCE</scope>
    <source>
        <strain evidence="7">SMH2532-1</strain>
    </source>
</reference>
<keyword evidence="8" id="KW-1185">Reference proteome</keyword>
<comment type="caution">
    <text evidence="7">The sequence shown here is derived from an EMBL/GenBank/DDBJ whole genome shotgun (WGS) entry which is preliminary data.</text>
</comment>
<feature type="non-terminal residue" evidence="7">
    <location>
        <position position="1"/>
    </location>
</feature>
<keyword evidence="4 6" id="KW-1133">Transmembrane helix</keyword>
<dbReference type="Pfam" id="PF07947">
    <property type="entry name" value="YhhN"/>
    <property type="match status" value="1"/>
</dbReference>
<evidence type="ECO:0000256" key="1">
    <source>
        <dbReference type="ARBA" id="ARBA00004141"/>
    </source>
</evidence>
<evidence type="ECO:0000256" key="3">
    <source>
        <dbReference type="ARBA" id="ARBA00022692"/>
    </source>
</evidence>
<dbReference type="GO" id="GO:0016787">
    <property type="term" value="F:hydrolase activity"/>
    <property type="evidence" value="ECO:0007669"/>
    <property type="project" value="TreeGrafter"/>
</dbReference>
<accession>A0AA40CR25</accession>
<dbReference type="GO" id="GO:0016020">
    <property type="term" value="C:membrane"/>
    <property type="evidence" value="ECO:0007669"/>
    <property type="project" value="UniProtKB-SubCell"/>
</dbReference>
<dbReference type="EMBL" id="JAULSV010000004">
    <property type="protein sequence ID" value="KAK0646358.1"/>
    <property type="molecule type" value="Genomic_DNA"/>
</dbReference>
<evidence type="ECO:0000256" key="4">
    <source>
        <dbReference type="ARBA" id="ARBA00022989"/>
    </source>
</evidence>
<dbReference type="InterPro" id="IPR012506">
    <property type="entry name" value="TMEM86B-like"/>
</dbReference>
<evidence type="ECO:0000313" key="7">
    <source>
        <dbReference type="EMBL" id="KAK0646358.1"/>
    </source>
</evidence>
<evidence type="ECO:0000256" key="5">
    <source>
        <dbReference type="ARBA" id="ARBA00023136"/>
    </source>
</evidence>
<keyword evidence="5 6" id="KW-0472">Membrane</keyword>
<organism evidence="7 8">
    <name type="scientific">Cercophora newfieldiana</name>
    <dbReference type="NCBI Taxonomy" id="92897"/>
    <lineage>
        <taxon>Eukaryota</taxon>
        <taxon>Fungi</taxon>
        <taxon>Dikarya</taxon>
        <taxon>Ascomycota</taxon>
        <taxon>Pezizomycotina</taxon>
        <taxon>Sordariomycetes</taxon>
        <taxon>Sordariomycetidae</taxon>
        <taxon>Sordariales</taxon>
        <taxon>Lasiosphaeriaceae</taxon>
        <taxon>Cercophora</taxon>
    </lineage>
</organism>
<evidence type="ECO:0000256" key="2">
    <source>
        <dbReference type="ARBA" id="ARBA00007375"/>
    </source>
</evidence>
<proteinExistence type="inferred from homology"/>
<name>A0AA40CR25_9PEZI</name>
<protein>
    <submittedName>
        <fullName evidence="7">YhhN-like protein</fullName>
    </submittedName>
</protein>
<evidence type="ECO:0000313" key="8">
    <source>
        <dbReference type="Proteomes" id="UP001174936"/>
    </source>
</evidence>
<gene>
    <name evidence="7" type="ORF">B0T16DRAFT_330295</name>
</gene>
<sequence>IMPPLTPAVLALSIASAITYLFQLRNPPSLSRATTKTASTSLLSLLASLQHSPTPLTLALALGSLGDAFLAYDSDAAFLRGLTSFLIAHLFYIQLFTQQHGGALPTLDVIFSDTGYTAAAGGLASVVLLQLVVLLPRVPRDLRLPVLVYTLTIFTMGVAATAVRVNRGQVLTGALLFTASDAILAADRFLVSPGSSLRAGMQYAVWVLYYSGQLLIALGF</sequence>
<keyword evidence="3 6" id="KW-0812">Transmembrane</keyword>